<organism evidence="1 2">
    <name type="scientific">Seminavis robusta</name>
    <dbReference type="NCBI Taxonomy" id="568900"/>
    <lineage>
        <taxon>Eukaryota</taxon>
        <taxon>Sar</taxon>
        <taxon>Stramenopiles</taxon>
        <taxon>Ochrophyta</taxon>
        <taxon>Bacillariophyta</taxon>
        <taxon>Bacillariophyceae</taxon>
        <taxon>Bacillariophycidae</taxon>
        <taxon>Naviculales</taxon>
        <taxon>Naviculaceae</taxon>
        <taxon>Seminavis</taxon>
    </lineage>
</organism>
<accession>A0A9N8HZD5</accession>
<dbReference type="PANTHER" id="PTHR47169">
    <property type="entry name" value="OS01G0541250 PROTEIN"/>
    <property type="match status" value="1"/>
</dbReference>
<dbReference type="Gene3D" id="3.30.420.10">
    <property type="entry name" value="Ribonuclease H-like superfamily/Ribonuclease H"/>
    <property type="match status" value="1"/>
</dbReference>
<dbReference type="PANTHER" id="PTHR47169:SF2">
    <property type="entry name" value="OS01G0541250 PROTEIN"/>
    <property type="match status" value="1"/>
</dbReference>
<dbReference type="OrthoDB" id="46625at2759"/>
<protein>
    <submittedName>
        <fullName evidence="1">Transposon protein</fullName>
    </submittedName>
</protein>
<sequence length="237" mass="27317">MFMSAIARPRTLPDGTYWDGKIGIWPFGKFEPAKRDSVNRKKGTLEWKNQSVDTEEYRSMMLNNVIPAICNKWPAGEFSNPHMKIRVQQDGAPAHFDEKKDEEWIEYLEAMGLTDKLVLYTQPPNSPDLNCNDLGFFHAIDAVYQRENPKKHGDIIACVERAYWAFDPKRLNHIWLTHMSVMNETLKAHGNNDFKIPHMKKQQLERNGMLPKVLDAVEEARDMLQVAQSDAEGAMVE</sequence>
<dbReference type="AlphaFoldDB" id="A0A9N8HZD5"/>
<dbReference type="EMBL" id="CAICTM010002865">
    <property type="protein sequence ID" value="CAB9530410.1"/>
    <property type="molecule type" value="Genomic_DNA"/>
</dbReference>
<evidence type="ECO:0000313" key="1">
    <source>
        <dbReference type="EMBL" id="CAB9530410.1"/>
    </source>
</evidence>
<evidence type="ECO:0000313" key="2">
    <source>
        <dbReference type="Proteomes" id="UP001153069"/>
    </source>
</evidence>
<name>A0A9N8HZD5_9STRA</name>
<proteinExistence type="predicted"/>
<dbReference type="GO" id="GO:0003676">
    <property type="term" value="F:nucleic acid binding"/>
    <property type="evidence" value="ECO:0007669"/>
    <property type="project" value="InterPro"/>
</dbReference>
<gene>
    <name evidence="1" type="ORF">SEMRO_2867_G339010.1</name>
</gene>
<keyword evidence="2" id="KW-1185">Reference proteome</keyword>
<dbReference type="Proteomes" id="UP001153069">
    <property type="component" value="Unassembled WGS sequence"/>
</dbReference>
<comment type="caution">
    <text evidence="1">The sequence shown here is derived from an EMBL/GenBank/DDBJ whole genome shotgun (WGS) entry which is preliminary data.</text>
</comment>
<dbReference type="InterPro" id="IPR036397">
    <property type="entry name" value="RNaseH_sf"/>
</dbReference>
<reference evidence="1" key="1">
    <citation type="submission" date="2020-06" db="EMBL/GenBank/DDBJ databases">
        <authorList>
            <consortium name="Plant Systems Biology data submission"/>
        </authorList>
    </citation>
    <scope>NUCLEOTIDE SEQUENCE</scope>
    <source>
        <strain evidence="1">D6</strain>
    </source>
</reference>